<dbReference type="AlphaFoldDB" id="A0A382EMD2"/>
<keyword evidence="1" id="KW-0472">Membrane</keyword>
<accession>A0A382EMD2</accession>
<keyword evidence="1" id="KW-1133">Transmembrane helix</keyword>
<name>A0A382EMD2_9ZZZZ</name>
<sequence length="125" mass="14608">MIKKLLPTNLLGRAMLIVIFPILTFQIIMLTYYFNSLWERTLSRLARSVATEVDMIIDQVQKGHLTENEIKNDIAKTLGLQVDFVEKNVEINNRQLEPFNLVLKSLDKELKFKIKYPYIIKPDKA</sequence>
<evidence type="ECO:0000256" key="1">
    <source>
        <dbReference type="SAM" id="Phobius"/>
    </source>
</evidence>
<feature type="non-terminal residue" evidence="2">
    <location>
        <position position="125"/>
    </location>
</feature>
<gene>
    <name evidence="2" type="ORF">METZ01_LOCUS203917</name>
</gene>
<organism evidence="2">
    <name type="scientific">marine metagenome</name>
    <dbReference type="NCBI Taxonomy" id="408172"/>
    <lineage>
        <taxon>unclassified sequences</taxon>
        <taxon>metagenomes</taxon>
        <taxon>ecological metagenomes</taxon>
    </lineage>
</organism>
<dbReference type="EMBL" id="UINC01044939">
    <property type="protein sequence ID" value="SVB51063.1"/>
    <property type="molecule type" value="Genomic_DNA"/>
</dbReference>
<proteinExistence type="predicted"/>
<evidence type="ECO:0000313" key="2">
    <source>
        <dbReference type="EMBL" id="SVB51063.1"/>
    </source>
</evidence>
<protein>
    <submittedName>
        <fullName evidence="2">Uncharacterized protein</fullName>
    </submittedName>
</protein>
<feature type="transmembrane region" description="Helical" evidence="1">
    <location>
        <begin position="14"/>
        <end position="34"/>
    </location>
</feature>
<keyword evidence="1" id="KW-0812">Transmembrane</keyword>
<reference evidence="2" key="1">
    <citation type="submission" date="2018-05" db="EMBL/GenBank/DDBJ databases">
        <authorList>
            <person name="Lanie J.A."/>
            <person name="Ng W.-L."/>
            <person name="Kazmierczak K.M."/>
            <person name="Andrzejewski T.M."/>
            <person name="Davidsen T.M."/>
            <person name="Wayne K.J."/>
            <person name="Tettelin H."/>
            <person name="Glass J.I."/>
            <person name="Rusch D."/>
            <person name="Podicherti R."/>
            <person name="Tsui H.-C.T."/>
            <person name="Winkler M.E."/>
        </authorList>
    </citation>
    <scope>NUCLEOTIDE SEQUENCE</scope>
</reference>